<dbReference type="SUPFAM" id="SSF51735">
    <property type="entry name" value="NAD(P)-binding Rossmann-fold domains"/>
    <property type="match status" value="1"/>
</dbReference>
<feature type="domain" description="3-hydroxyacyl-CoA dehydrogenase C-terminal" evidence="16">
    <location>
        <begin position="606"/>
        <end position="692"/>
    </location>
</feature>
<dbReference type="EMBL" id="DTQM01000265">
    <property type="protein sequence ID" value="HGC44309.1"/>
    <property type="molecule type" value="Genomic_DNA"/>
</dbReference>
<evidence type="ECO:0000256" key="2">
    <source>
        <dbReference type="ARBA" id="ARBA00005005"/>
    </source>
</evidence>
<dbReference type="SUPFAM" id="SSF52096">
    <property type="entry name" value="ClpP/crotonase"/>
    <property type="match status" value="1"/>
</dbReference>
<dbReference type="GO" id="GO:0070403">
    <property type="term" value="F:NAD+ binding"/>
    <property type="evidence" value="ECO:0007669"/>
    <property type="project" value="InterPro"/>
</dbReference>
<dbReference type="Gene3D" id="3.40.50.720">
    <property type="entry name" value="NAD(P)-binding Rossmann-like Domain"/>
    <property type="match status" value="1"/>
</dbReference>
<evidence type="ECO:0000256" key="11">
    <source>
        <dbReference type="ARBA" id="ARBA00023235"/>
    </source>
</evidence>
<feature type="domain" description="3-hydroxyacyl-CoA dehydrogenase C-terminal" evidence="16">
    <location>
        <begin position="484"/>
        <end position="570"/>
    </location>
</feature>
<dbReference type="InterPro" id="IPR006108">
    <property type="entry name" value="3HC_DH_C"/>
</dbReference>
<keyword evidence="11" id="KW-0413">Isomerase</keyword>
<protein>
    <submittedName>
        <fullName evidence="18">3-hydroxyacyl-CoA dehydrogenase</fullName>
    </submittedName>
</protein>
<keyword evidence="5" id="KW-0276">Fatty acid metabolism</keyword>
<dbReference type="PANTHER" id="PTHR23309">
    <property type="entry name" value="3-HYDROXYACYL-COA DEHYROGENASE"/>
    <property type="match status" value="1"/>
</dbReference>
<evidence type="ECO:0000256" key="10">
    <source>
        <dbReference type="ARBA" id="ARBA00023140"/>
    </source>
</evidence>
<name>A0A8J4M7N0_9PROT</name>
<evidence type="ECO:0000256" key="5">
    <source>
        <dbReference type="ARBA" id="ARBA00022832"/>
    </source>
</evidence>
<gene>
    <name evidence="18" type="ORF">ENY07_13975</name>
</gene>
<dbReference type="Pfam" id="PF00725">
    <property type="entry name" value="3HCDH"/>
    <property type="match status" value="2"/>
</dbReference>
<evidence type="ECO:0000256" key="9">
    <source>
        <dbReference type="ARBA" id="ARBA00023098"/>
    </source>
</evidence>
<dbReference type="GO" id="GO:0003857">
    <property type="term" value="F:(3S)-3-hydroxyacyl-CoA dehydrogenase (NAD+) activity"/>
    <property type="evidence" value="ECO:0007669"/>
    <property type="project" value="UniProtKB-EC"/>
</dbReference>
<dbReference type="Gene3D" id="1.10.1040.50">
    <property type="match status" value="1"/>
</dbReference>
<dbReference type="PROSITE" id="PS00166">
    <property type="entry name" value="ENOYL_COA_HYDRATASE"/>
    <property type="match status" value="1"/>
</dbReference>
<dbReference type="CDD" id="cd06558">
    <property type="entry name" value="crotonase-like"/>
    <property type="match status" value="1"/>
</dbReference>
<dbReference type="Pfam" id="PF02737">
    <property type="entry name" value="3HCDH_N"/>
    <property type="match status" value="1"/>
</dbReference>
<proteinExistence type="inferred from homology"/>
<reference evidence="18" key="1">
    <citation type="journal article" date="2020" name="mSystems">
        <title>Genome- and Community-Level Interaction Insights into Carbon Utilization and Element Cycling Functions of Hydrothermarchaeota in Hydrothermal Sediment.</title>
        <authorList>
            <person name="Zhou Z."/>
            <person name="Liu Y."/>
            <person name="Xu W."/>
            <person name="Pan J."/>
            <person name="Luo Z.H."/>
            <person name="Li M."/>
        </authorList>
    </citation>
    <scope>NUCLEOTIDE SEQUENCE</scope>
    <source>
        <strain evidence="18">SpSt-997</strain>
    </source>
</reference>
<comment type="subcellular location">
    <subcellularLocation>
        <location evidence="1">Peroxisome</location>
    </subcellularLocation>
</comment>
<keyword evidence="12" id="KW-0456">Lyase</keyword>
<dbReference type="Gene3D" id="3.90.226.10">
    <property type="entry name" value="2-enoyl-CoA Hydratase, Chain A, domain 1"/>
    <property type="match status" value="1"/>
</dbReference>
<dbReference type="InterPro" id="IPR001753">
    <property type="entry name" value="Enoyl-CoA_hydra/iso"/>
</dbReference>
<keyword evidence="10" id="KW-0576">Peroxisome</keyword>
<dbReference type="InterPro" id="IPR008927">
    <property type="entry name" value="6-PGluconate_DH-like_C_sf"/>
</dbReference>
<evidence type="ECO:0000259" key="17">
    <source>
        <dbReference type="Pfam" id="PF02737"/>
    </source>
</evidence>
<dbReference type="FunFam" id="1.10.1040.50:FF:000006">
    <property type="entry name" value="Peroxisomal bifunctional enzyme"/>
    <property type="match status" value="1"/>
</dbReference>
<evidence type="ECO:0000313" key="18">
    <source>
        <dbReference type="EMBL" id="HGC44309.1"/>
    </source>
</evidence>
<evidence type="ECO:0000256" key="13">
    <source>
        <dbReference type="ARBA" id="ARBA00023268"/>
    </source>
</evidence>
<dbReference type="AlphaFoldDB" id="A0A8J4M7N0"/>
<dbReference type="InterPro" id="IPR029045">
    <property type="entry name" value="ClpP/crotonase-like_dom_sf"/>
</dbReference>
<keyword evidence="9" id="KW-0443">Lipid metabolism</keyword>
<dbReference type="GO" id="GO:0006635">
    <property type="term" value="P:fatty acid beta-oxidation"/>
    <property type="evidence" value="ECO:0007669"/>
    <property type="project" value="UniProtKB-UniPathway"/>
</dbReference>
<accession>A0A8J4M7N0</accession>
<comment type="caution">
    <text evidence="18">The sequence shown here is derived from an EMBL/GenBank/DDBJ whole genome shotgun (WGS) entry which is preliminary data.</text>
</comment>
<evidence type="ECO:0000256" key="8">
    <source>
        <dbReference type="ARBA" id="ARBA00023027"/>
    </source>
</evidence>
<dbReference type="Pfam" id="PF00378">
    <property type="entry name" value="ECH_1"/>
    <property type="match status" value="1"/>
</dbReference>
<keyword evidence="13" id="KW-0511">Multifunctional enzyme</keyword>
<evidence type="ECO:0000256" key="4">
    <source>
        <dbReference type="ARBA" id="ARBA00011245"/>
    </source>
</evidence>
<evidence type="ECO:0000256" key="6">
    <source>
        <dbReference type="ARBA" id="ARBA00022963"/>
    </source>
</evidence>
<evidence type="ECO:0000259" key="16">
    <source>
        <dbReference type="Pfam" id="PF00725"/>
    </source>
</evidence>
<dbReference type="InterPro" id="IPR006176">
    <property type="entry name" value="3-OHacyl-CoA_DH_NAD-bd"/>
</dbReference>
<dbReference type="UniPathway" id="UPA00659"/>
<sequence>MGNINAVVHLEHLEGGEIALIGMDNPPVNALGHALRSGLAAALGQVRADRAVKAVILIGTERAFSAGADISEFGKPRQPPSLIDIIDLLDAMEKPVIAALSGQALGGGCELALGCHYRVAAPAARIGLPEVKLGLLPGAGGTQRLPRLAGVERAVHIIVSGDPVAAEQALHDGIIDAVLSGPFRAEAVAFARRVIAAAKPLRRVRDIDEKLAPAKADPKLIDRAAEKLLRRGRGLPAPKACVEAIRAAVSLPFDAGQKREAALFMELLNSPESKAQRHLFFAEREAVKLPDMPGGVKPKRITRAVVIGAGTMGGGIAMSFANFGVPVRIIETDQAALTRGLDRVAENYRIAIKRGSLAAPEMERRMALIEGTVDFAAVAEGDVVIEAVFEEMDLKQKLFREIDRLAKPGALLASNTSTLDVTKIAAVTKRPEDVLGMHFFSPANVMRLLEIVRASKTSFEALATAIAIGKQIGKIPAVVGVCDGFVGNRMLARRTTQAEMLLLEGALPWDVDAAVLAFGFPMGPFAMGDLAGLDVGWRIRKARGVKAAISDVLCEAGRFGQKTGSGYYRYEAGSRTPVPDPEVEKIIIETSARLGFKRRAIGAEEITERMIYPMINEGARILEERMAMRASDIDVIWIYGYGWPVGRGGPMFYADQVGLAAIRDRLAHYAQATGEMTLKPAALLEKLVAENRGFASLPVQTIAT</sequence>
<keyword evidence="6" id="KW-0442">Lipid degradation</keyword>
<dbReference type="PANTHER" id="PTHR23309:SF49">
    <property type="entry name" value="PEROXISOMAL BIFUNCTIONAL ENZYME"/>
    <property type="match status" value="1"/>
</dbReference>
<dbReference type="GO" id="GO:0004300">
    <property type="term" value="F:enoyl-CoA hydratase activity"/>
    <property type="evidence" value="ECO:0007669"/>
    <property type="project" value="UniProtKB-ARBA"/>
</dbReference>
<organism evidence="18">
    <name type="scientific">Acidicaldus sp</name>
    <dbReference type="NCBI Taxonomy" id="1872105"/>
    <lineage>
        <taxon>Bacteria</taxon>
        <taxon>Pseudomonadati</taxon>
        <taxon>Pseudomonadota</taxon>
        <taxon>Alphaproteobacteria</taxon>
        <taxon>Acetobacterales</taxon>
        <taxon>Acetobacteraceae</taxon>
        <taxon>Acidicaldus</taxon>
    </lineage>
</organism>
<comment type="similarity">
    <text evidence="15">Belongs to the enoyl-CoA hydratase/isomerase family.</text>
</comment>
<keyword evidence="8" id="KW-0520">NAD</keyword>
<comment type="pathway">
    <text evidence="2">Lipid metabolism; fatty acid beta-oxidation.</text>
</comment>
<dbReference type="FunFam" id="3.40.50.720:FF:000009">
    <property type="entry name" value="Fatty oxidation complex, alpha subunit"/>
    <property type="match status" value="1"/>
</dbReference>
<feature type="domain" description="3-hydroxyacyl-CoA dehydrogenase NAD binding" evidence="17">
    <location>
        <begin position="305"/>
        <end position="480"/>
    </location>
</feature>
<evidence type="ECO:0000256" key="3">
    <source>
        <dbReference type="ARBA" id="ARBA00008750"/>
    </source>
</evidence>
<keyword evidence="7" id="KW-0560">Oxidoreductase</keyword>
<dbReference type="InterPro" id="IPR018376">
    <property type="entry name" value="Enoyl-CoA_hyd/isom_CS"/>
</dbReference>
<comment type="subunit">
    <text evidence="4">Monomer.</text>
</comment>
<evidence type="ECO:0000256" key="7">
    <source>
        <dbReference type="ARBA" id="ARBA00023002"/>
    </source>
</evidence>
<evidence type="ECO:0000256" key="14">
    <source>
        <dbReference type="ARBA" id="ARBA00049556"/>
    </source>
</evidence>
<evidence type="ECO:0000256" key="15">
    <source>
        <dbReference type="RuleBase" id="RU003707"/>
    </source>
</evidence>
<comment type="catalytic activity">
    <reaction evidence="14">
        <text>a (3S)-3-hydroxyacyl-CoA + NAD(+) = a 3-oxoacyl-CoA + NADH + H(+)</text>
        <dbReference type="Rhea" id="RHEA:22432"/>
        <dbReference type="ChEBI" id="CHEBI:15378"/>
        <dbReference type="ChEBI" id="CHEBI:57318"/>
        <dbReference type="ChEBI" id="CHEBI:57540"/>
        <dbReference type="ChEBI" id="CHEBI:57945"/>
        <dbReference type="ChEBI" id="CHEBI:90726"/>
        <dbReference type="EC" id="1.1.1.35"/>
    </reaction>
</comment>
<evidence type="ECO:0000256" key="1">
    <source>
        <dbReference type="ARBA" id="ARBA00004275"/>
    </source>
</evidence>
<dbReference type="GO" id="GO:0016853">
    <property type="term" value="F:isomerase activity"/>
    <property type="evidence" value="ECO:0007669"/>
    <property type="project" value="UniProtKB-KW"/>
</dbReference>
<evidence type="ECO:0000256" key="12">
    <source>
        <dbReference type="ARBA" id="ARBA00023239"/>
    </source>
</evidence>
<dbReference type="SUPFAM" id="SSF48179">
    <property type="entry name" value="6-phosphogluconate dehydrogenase C-terminal domain-like"/>
    <property type="match status" value="2"/>
</dbReference>
<dbReference type="InterPro" id="IPR036291">
    <property type="entry name" value="NAD(P)-bd_dom_sf"/>
</dbReference>
<comment type="similarity">
    <text evidence="3">In the N-terminal section; belongs to the enoyl-CoA hydratase/isomerase family.</text>
</comment>